<gene>
    <name evidence="3" type="primary">NPFR</name>
    <name evidence="3" type="ORF">EVAR_12239_1</name>
</gene>
<evidence type="ECO:0000256" key="1">
    <source>
        <dbReference type="SAM" id="MobiDB-lite"/>
    </source>
</evidence>
<dbReference type="Proteomes" id="UP000299102">
    <property type="component" value="Unassembled WGS sequence"/>
</dbReference>
<keyword evidence="2" id="KW-0812">Transmembrane</keyword>
<feature type="transmembrane region" description="Helical" evidence="2">
    <location>
        <begin position="72"/>
        <end position="95"/>
    </location>
</feature>
<evidence type="ECO:0000313" key="4">
    <source>
        <dbReference type="Proteomes" id="UP000299102"/>
    </source>
</evidence>
<evidence type="ECO:0000313" key="3">
    <source>
        <dbReference type="EMBL" id="GBP17526.1"/>
    </source>
</evidence>
<feature type="compositionally biased region" description="Polar residues" evidence="1">
    <location>
        <begin position="102"/>
        <end position="116"/>
    </location>
</feature>
<keyword evidence="2" id="KW-0472">Membrane</keyword>
<reference evidence="3 4" key="1">
    <citation type="journal article" date="2019" name="Commun. Biol.">
        <title>The bagworm genome reveals a unique fibroin gene that provides high tensile strength.</title>
        <authorList>
            <person name="Kono N."/>
            <person name="Nakamura H."/>
            <person name="Ohtoshi R."/>
            <person name="Tomita M."/>
            <person name="Numata K."/>
            <person name="Arakawa K."/>
        </authorList>
    </citation>
    <scope>NUCLEOTIDE SEQUENCE [LARGE SCALE GENOMIC DNA]</scope>
</reference>
<dbReference type="AlphaFoldDB" id="A0A4C1TUR8"/>
<protein>
    <submittedName>
        <fullName evidence="3">Neuropeptide F receptor</fullName>
    </submittedName>
</protein>
<name>A0A4C1TUR8_EUMVA</name>
<proteinExistence type="predicted"/>
<keyword evidence="4" id="KW-1185">Reference proteome</keyword>
<dbReference type="STRING" id="151549.A0A4C1TUR8"/>
<evidence type="ECO:0000256" key="2">
    <source>
        <dbReference type="SAM" id="Phobius"/>
    </source>
</evidence>
<keyword evidence="3" id="KW-0675">Receptor</keyword>
<sequence length="125" mass="13557">MCLRKAKGMSFPGTRVPDVVTASVSTRVEDSMNFTNASAKWVIETSRGIENPNILLEKFSQNRKIDDPIRSVLLAFYGILVVIGAVGNALVVISFTRDKSTAAGQNRRSSELNPDSSDVDPDNGL</sequence>
<feature type="region of interest" description="Disordered" evidence="1">
    <location>
        <begin position="99"/>
        <end position="125"/>
    </location>
</feature>
<accession>A0A4C1TUR8</accession>
<dbReference type="EMBL" id="BGZK01000088">
    <property type="protein sequence ID" value="GBP17526.1"/>
    <property type="molecule type" value="Genomic_DNA"/>
</dbReference>
<organism evidence="3 4">
    <name type="scientific">Eumeta variegata</name>
    <name type="common">Bagworm moth</name>
    <name type="synonym">Eumeta japonica</name>
    <dbReference type="NCBI Taxonomy" id="151549"/>
    <lineage>
        <taxon>Eukaryota</taxon>
        <taxon>Metazoa</taxon>
        <taxon>Ecdysozoa</taxon>
        <taxon>Arthropoda</taxon>
        <taxon>Hexapoda</taxon>
        <taxon>Insecta</taxon>
        <taxon>Pterygota</taxon>
        <taxon>Neoptera</taxon>
        <taxon>Endopterygota</taxon>
        <taxon>Lepidoptera</taxon>
        <taxon>Glossata</taxon>
        <taxon>Ditrysia</taxon>
        <taxon>Tineoidea</taxon>
        <taxon>Psychidae</taxon>
        <taxon>Oiketicinae</taxon>
        <taxon>Eumeta</taxon>
    </lineage>
</organism>
<keyword evidence="2" id="KW-1133">Transmembrane helix</keyword>
<dbReference type="OrthoDB" id="9046662at2759"/>
<comment type="caution">
    <text evidence="3">The sequence shown here is derived from an EMBL/GenBank/DDBJ whole genome shotgun (WGS) entry which is preliminary data.</text>
</comment>